<dbReference type="GO" id="GO:0008270">
    <property type="term" value="F:zinc ion binding"/>
    <property type="evidence" value="ECO:0007669"/>
    <property type="project" value="InterPro"/>
</dbReference>
<evidence type="ECO:0000256" key="4">
    <source>
        <dbReference type="ARBA" id="ARBA00023163"/>
    </source>
</evidence>
<dbReference type="Pfam" id="PF04082">
    <property type="entry name" value="Fungal_trans"/>
    <property type="match status" value="1"/>
</dbReference>
<dbReference type="GO" id="GO:0005634">
    <property type="term" value="C:nucleus"/>
    <property type="evidence" value="ECO:0007669"/>
    <property type="project" value="UniProtKB-SubCell"/>
</dbReference>
<dbReference type="GO" id="GO:0003700">
    <property type="term" value="F:DNA-binding transcription factor activity"/>
    <property type="evidence" value="ECO:0007669"/>
    <property type="project" value="InterPro"/>
</dbReference>
<evidence type="ECO:0000256" key="2">
    <source>
        <dbReference type="ARBA" id="ARBA00023015"/>
    </source>
</evidence>
<evidence type="ECO:0000256" key="6">
    <source>
        <dbReference type="SAM" id="MobiDB-lite"/>
    </source>
</evidence>
<dbReference type="GO" id="GO:0003677">
    <property type="term" value="F:DNA binding"/>
    <property type="evidence" value="ECO:0007669"/>
    <property type="project" value="UniProtKB-KW"/>
</dbReference>
<dbReference type="GO" id="GO:0006351">
    <property type="term" value="P:DNA-templated transcription"/>
    <property type="evidence" value="ECO:0007669"/>
    <property type="project" value="InterPro"/>
</dbReference>
<keyword evidence="5" id="KW-0539">Nucleus</keyword>
<sequence>MPMPVLGKEPSANPDHSPSLPSPPLALPPIQVTQTATPPFFPAGVMSPFKKISERFAALRREDSTKPLERLALSPFTASASEILLVQQTVDDICVEIPFLNIPQFLDILSRPDAIGIPDAWWQGLMNALIASALVYKTHTRSIRDVAPYSWAFFRNAYAVLPELIIQGDTIGATQAVMAMALFTRQSADIRTTARLLGMAVRMHHTAGLNVTTLAGQPILSDEDENQRRLALTAFVLDMEIVVNTGLAPAHADRVANGLLPLPTMPATSSAWYDSVFQARVALAQIQVRLAASLASPNQADLIALESELEAWSLRVPSEIRPNSHYRDEASAPQTALDLPVAILHLVYYNCLCMVAWALVRHVTDQMLKSGLPEATDCFALSERTGHHRNVARVTARATIRTMSRFPVRLYADLWRVVAYPLAASIALLAVVCKEPDHPDAQTDLSLLSWFAHFLDRMVREEGCDLEKMRDGVSKFEMVASDAVAAALGSVMPVNPSLWPLTLASGQTGKAMATLMTCSSYVPMYLAQALIGNLSNRDTKNAKKLAEILEIPWADNGYGPFVPDSLIPVSYGFAFQSGGSSIGREN</sequence>
<dbReference type="InterPro" id="IPR050987">
    <property type="entry name" value="AtrR-like"/>
</dbReference>
<evidence type="ECO:0000256" key="5">
    <source>
        <dbReference type="ARBA" id="ARBA00023242"/>
    </source>
</evidence>
<keyword evidence="9" id="KW-1185">Reference proteome</keyword>
<dbReference type="AlphaFoldDB" id="A0AA39YIC1"/>
<evidence type="ECO:0000256" key="1">
    <source>
        <dbReference type="ARBA" id="ARBA00004123"/>
    </source>
</evidence>
<reference evidence="8" key="1">
    <citation type="submission" date="2023-06" db="EMBL/GenBank/DDBJ databases">
        <title>Genome-scale phylogeny and comparative genomics of the fungal order Sordariales.</title>
        <authorList>
            <consortium name="Lawrence Berkeley National Laboratory"/>
            <person name="Hensen N."/>
            <person name="Bonometti L."/>
            <person name="Westerberg I."/>
            <person name="Brannstrom I.O."/>
            <person name="Guillou S."/>
            <person name="Cros-Aarteil S."/>
            <person name="Calhoun S."/>
            <person name="Haridas S."/>
            <person name="Kuo A."/>
            <person name="Mondo S."/>
            <person name="Pangilinan J."/>
            <person name="Riley R."/>
            <person name="Labutti K."/>
            <person name="Andreopoulos B."/>
            <person name="Lipzen A."/>
            <person name="Chen C."/>
            <person name="Yanf M."/>
            <person name="Daum C."/>
            <person name="Ng V."/>
            <person name="Clum A."/>
            <person name="Steindorff A."/>
            <person name="Ohm R."/>
            <person name="Martin F."/>
            <person name="Silar P."/>
            <person name="Natvig D."/>
            <person name="Lalanne C."/>
            <person name="Gautier V."/>
            <person name="Ament-Velasquez S.L."/>
            <person name="Kruys A."/>
            <person name="Hutchinson M.I."/>
            <person name="Powell A.J."/>
            <person name="Barry K."/>
            <person name="Miller A.N."/>
            <person name="Grigoriev I.V."/>
            <person name="Debuchy R."/>
            <person name="Gladieux P."/>
            <person name="Thoren M.H."/>
            <person name="Johannesson H."/>
        </authorList>
    </citation>
    <scope>NUCLEOTIDE SEQUENCE</scope>
    <source>
        <strain evidence="8">SMH2532-1</strain>
    </source>
</reference>
<protein>
    <recommendedName>
        <fullName evidence="7">Xylanolytic transcriptional activator regulatory domain-containing protein</fullName>
    </recommendedName>
</protein>
<name>A0AA39YIC1_9PEZI</name>
<accession>A0AA39YIC1</accession>
<evidence type="ECO:0000259" key="7">
    <source>
        <dbReference type="Pfam" id="PF04082"/>
    </source>
</evidence>
<dbReference type="InterPro" id="IPR007219">
    <property type="entry name" value="XnlR_reg_dom"/>
</dbReference>
<comment type="caution">
    <text evidence="8">The sequence shown here is derived from an EMBL/GenBank/DDBJ whole genome shotgun (WGS) entry which is preliminary data.</text>
</comment>
<keyword evidence="2" id="KW-0805">Transcription regulation</keyword>
<evidence type="ECO:0000256" key="3">
    <source>
        <dbReference type="ARBA" id="ARBA00023125"/>
    </source>
</evidence>
<dbReference type="EMBL" id="JAULSV010000002">
    <property type="protein sequence ID" value="KAK0653161.1"/>
    <property type="molecule type" value="Genomic_DNA"/>
</dbReference>
<dbReference type="PANTHER" id="PTHR46910">
    <property type="entry name" value="TRANSCRIPTION FACTOR PDR1"/>
    <property type="match status" value="1"/>
</dbReference>
<organism evidence="8 9">
    <name type="scientific">Cercophora newfieldiana</name>
    <dbReference type="NCBI Taxonomy" id="92897"/>
    <lineage>
        <taxon>Eukaryota</taxon>
        <taxon>Fungi</taxon>
        <taxon>Dikarya</taxon>
        <taxon>Ascomycota</taxon>
        <taxon>Pezizomycotina</taxon>
        <taxon>Sordariomycetes</taxon>
        <taxon>Sordariomycetidae</taxon>
        <taxon>Sordariales</taxon>
        <taxon>Lasiosphaeriaceae</taxon>
        <taxon>Cercophora</taxon>
    </lineage>
</organism>
<dbReference type="Proteomes" id="UP001174936">
    <property type="component" value="Unassembled WGS sequence"/>
</dbReference>
<evidence type="ECO:0000313" key="8">
    <source>
        <dbReference type="EMBL" id="KAK0653161.1"/>
    </source>
</evidence>
<keyword evidence="4" id="KW-0804">Transcription</keyword>
<dbReference type="CDD" id="cd12148">
    <property type="entry name" value="fungal_TF_MHR"/>
    <property type="match status" value="1"/>
</dbReference>
<feature type="region of interest" description="Disordered" evidence="6">
    <location>
        <begin position="1"/>
        <end position="27"/>
    </location>
</feature>
<gene>
    <name evidence="8" type="ORF">B0T16DRAFT_455470</name>
</gene>
<proteinExistence type="predicted"/>
<comment type="subcellular location">
    <subcellularLocation>
        <location evidence="1">Nucleus</location>
    </subcellularLocation>
</comment>
<evidence type="ECO:0000313" key="9">
    <source>
        <dbReference type="Proteomes" id="UP001174936"/>
    </source>
</evidence>
<keyword evidence="3" id="KW-0238">DNA-binding</keyword>
<dbReference type="PANTHER" id="PTHR46910:SF37">
    <property type="entry name" value="ZN(II)2CYS6 TRANSCRIPTION FACTOR (EUROFUNG)"/>
    <property type="match status" value="1"/>
</dbReference>
<feature type="domain" description="Xylanolytic transcriptional activator regulatory" evidence="7">
    <location>
        <begin position="93"/>
        <end position="253"/>
    </location>
</feature>